<dbReference type="AlphaFoldDB" id="A0A2S0NCR1"/>
<dbReference type="SUPFAM" id="SSF64518">
    <property type="entry name" value="Phase 1 flagellin"/>
    <property type="match status" value="1"/>
</dbReference>
<keyword evidence="8" id="KW-0175">Coiled coil</keyword>
<dbReference type="GO" id="GO:0009424">
    <property type="term" value="C:bacterial-type flagellum hook"/>
    <property type="evidence" value="ECO:0007669"/>
    <property type="project" value="UniProtKB-UniRule"/>
</dbReference>
<evidence type="ECO:0000259" key="9">
    <source>
        <dbReference type="Pfam" id="PF00460"/>
    </source>
</evidence>
<keyword evidence="5 7" id="KW-0964">Secreted</keyword>
<evidence type="ECO:0000313" key="13">
    <source>
        <dbReference type="Proteomes" id="UP000237889"/>
    </source>
</evidence>
<evidence type="ECO:0000256" key="7">
    <source>
        <dbReference type="RuleBase" id="RU362065"/>
    </source>
</evidence>
<dbReference type="Pfam" id="PF00460">
    <property type="entry name" value="Flg_bb_rod"/>
    <property type="match status" value="1"/>
</dbReference>
<dbReference type="EMBL" id="CP027668">
    <property type="protein sequence ID" value="AVO45952.1"/>
    <property type="molecule type" value="Genomic_DNA"/>
</dbReference>
<keyword evidence="12" id="KW-0969">Cilium</keyword>
<accession>A0A2S0NCR1</accession>
<evidence type="ECO:0000256" key="3">
    <source>
        <dbReference type="ARBA" id="ARBA00009677"/>
    </source>
</evidence>
<dbReference type="PANTHER" id="PTHR30033:SF1">
    <property type="entry name" value="FLAGELLAR HOOK-ASSOCIATED PROTEIN 1"/>
    <property type="match status" value="1"/>
</dbReference>
<dbReference type="PRINTS" id="PR01005">
    <property type="entry name" value="FLGHOOKAP1"/>
</dbReference>
<dbReference type="OrthoDB" id="7181295at2"/>
<keyword evidence="13" id="KW-1185">Reference proteome</keyword>
<evidence type="ECO:0000259" key="11">
    <source>
        <dbReference type="Pfam" id="PF22638"/>
    </source>
</evidence>
<feature type="coiled-coil region" evidence="8">
    <location>
        <begin position="535"/>
        <end position="569"/>
    </location>
</feature>
<feature type="domain" description="Flagellar hook-associated protein FlgK helical" evidence="11">
    <location>
        <begin position="104"/>
        <end position="314"/>
    </location>
</feature>
<proteinExistence type="inferred from homology"/>
<organism evidence="12 13">
    <name type="scientific">Phreatobacter cathodiphilus</name>
    <dbReference type="NCBI Taxonomy" id="1868589"/>
    <lineage>
        <taxon>Bacteria</taxon>
        <taxon>Pseudomonadati</taxon>
        <taxon>Pseudomonadota</taxon>
        <taxon>Alphaproteobacteria</taxon>
        <taxon>Hyphomicrobiales</taxon>
        <taxon>Phreatobacteraceae</taxon>
        <taxon>Phreatobacter</taxon>
    </lineage>
</organism>
<keyword evidence="12" id="KW-0282">Flagellum</keyword>
<comment type="subcellular location">
    <subcellularLocation>
        <location evidence="1">Bacterial flagellum basal body</location>
    </subcellularLocation>
    <subcellularLocation>
        <location evidence="2 7">Secreted</location>
    </subcellularLocation>
</comment>
<evidence type="ECO:0000256" key="8">
    <source>
        <dbReference type="SAM" id="Coils"/>
    </source>
</evidence>
<dbReference type="PANTHER" id="PTHR30033">
    <property type="entry name" value="FLAGELLAR HOOK-ASSOCIATED PROTEIN 1"/>
    <property type="match status" value="1"/>
</dbReference>
<dbReference type="GO" id="GO:0005198">
    <property type="term" value="F:structural molecule activity"/>
    <property type="evidence" value="ECO:0007669"/>
    <property type="project" value="UniProtKB-UniRule"/>
</dbReference>
<dbReference type="Pfam" id="PF22638">
    <property type="entry name" value="FlgK_D1"/>
    <property type="match status" value="1"/>
</dbReference>
<feature type="domain" description="Flagellar basal-body/hook protein C-terminal" evidence="10">
    <location>
        <begin position="537"/>
        <end position="574"/>
    </location>
</feature>
<evidence type="ECO:0000256" key="2">
    <source>
        <dbReference type="ARBA" id="ARBA00004613"/>
    </source>
</evidence>
<dbReference type="GO" id="GO:0044780">
    <property type="term" value="P:bacterial-type flagellum assembly"/>
    <property type="evidence" value="ECO:0007669"/>
    <property type="project" value="InterPro"/>
</dbReference>
<comment type="similarity">
    <text evidence="3 7">Belongs to the flagella basal body rod proteins family.</text>
</comment>
<dbReference type="Pfam" id="PF06429">
    <property type="entry name" value="Flg_bbr_C"/>
    <property type="match status" value="1"/>
</dbReference>
<evidence type="ECO:0000256" key="6">
    <source>
        <dbReference type="ARBA" id="ARBA00023143"/>
    </source>
</evidence>
<keyword evidence="6 7" id="KW-0975">Bacterial flagellum</keyword>
<gene>
    <name evidence="7 12" type="primary">flgK</name>
    <name evidence="12" type="ORF">C6569_13210</name>
</gene>
<evidence type="ECO:0000259" key="10">
    <source>
        <dbReference type="Pfam" id="PF06429"/>
    </source>
</evidence>
<dbReference type="InterPro" id="IPR010930">
    <property type="entry name" value="Flg_bb/hook_C_dom"/>
</dbReference>
<reference evidence="12 13" key="1">
    <citation type="submission" date="2018-03" db="EMBL/GenBank/DDBJ databases">
        <title>Genome sequencing of Phreatobacter sp.</title>
        <authorList>
            <person name="Kim S.-J."/>
            <person name="Heo J."/>
            <person name="Kwon S.-W."/>
        </authorList>
    </citation>
    <scope>NUCLEOTIDE SEQUENCE [LARGE SCALE GENOMIC DNA]</scope>
    <source>
        <strain evidence="12 13">S-12</strain>
    </source>
</reference>
<evidence type="ECO:0000256" key="4">
    <source>
        <dbReference type="ARBA" id="ARBA00016244"/>
    </source>
</evidence>
<keyword evidence="12" id="KW-0966">Cell projection</keyword>
<evidence type="ECO:0000313" key="12">
    <source>
        <dbReference type="EMBL" id="AVO45952.1"/>
    </source>
</evidence>
<dbReference type="InterPro" id="IPR053927">
    <property type="entry name" value="FlgK_helical"/>
</dbReference>
<sequence length="580" mass="58069">MSFSSIRSIATSSLSAAQYQMSVASSNVANADTEGYTRKTATQAAVVTSGVGTGVTITAVTSSVDKYLVKDLVGAASELGAAEATASFTESLQALYGSTSGSEDGGTSLANSLVSLESAIASLAATPESDTLKAQAVGALDAVASQLRETSAGIQGLRADADGQIEDSVTSVNDALNTIASLNDQIAAASARGESTADLEDLRNTALQTIAGEMDVSYYVNSDNQMRIYTTGGTTLLDSKVHELSYAAAGTVTADTVFGAITVDGKDVTSQITSGEIGALLTLRDETLPASQDELDALASGLIEQLNAAYNAGSAVPAPETLTGSTSFTASDSFSATGTLRVALTDEEGALSSYTDLDLSAYGSIDEVVSALDAVDGLSASLDAAGHLVLSSDTAGLGVSLADIDVSVGSDGQGFSATFGMNDLLTGTGASNVAVCSDILAQPGTLATGGLSTAATLTAGDTVVSSGESAVAQALSEALTGETSFAAAGRLAAGSKTFADYASAVVADAASLATSASSDLTNKETVQQTLSDLFASQTGVNLDEETARLSELEQQYSTAAQLLQVLNAMFDALLEAAQSA</sequence>
<dbReference type="RefSeq" id="WP_106749293.1">
    <property type="nucleotide sequence ID" value="NZ_CP027668.1"/>
</dbReference>
<feature type="domain" description="Flagellar basal body rod protein N-terminal" evidence="9">
    <location>
        <begin position="9"/>
        <end position="37"/>
    </location>
</feature>
<dbReference type="NCBIfam" id="TIGR02492">
    <property type="entry name" value="flgK_ends"/>
    <property type="match status" value="1"/>
</dbReference>
<evidence type="ECO:0000256" key="1">
    <source>
        <dbReference type="ARBA" id="ARBA00004117"/>
    </source>
</evidence>
<evidence type="ECO:0000256" key="5">
    <source>
        <dbReference type="ARBA" id="ARBA00022525"/>
    </source>
</evidence>
<protein>
    <recommendedName>
        <fullName evidence="4 7">Flagellar hook-associated protein 1</fullName>
        <shortName evidence="7">HAP1</shortName>
    </recommendedName>
</protein>
<dbReference type="Proteomes" id="UP000237889">
    <property type="component" value="Chromosome"/>
</dbReference>
<dbReference type="KEGG" id="phr:C6569_13210"/>
<dbReference type="InterPro" id="IPR002371">
    <property type="entry name" value="FlgK"/>
</dbReference>
<dbReference type="GO" id="GO:0005576">
    <property type="term" value="C:extracellular region"/>
    <property type="evidence" value="ECO:0007669"/>
    <property type="project" value="UniProtKB-SubCell"/>
</dbReference>
<name>A0A2S0NCR1_9HYPH</name>
<dbReference type="InterPro" id="IPR001444">
    <property type="entry name" value="Flag_bb_rod_N"/>
</dbReference>
<dbReference type="GO" id="GO:0009425">
    <property type="term" value="C:bacterial-type flagellum basal body"/>
    <property type="evidence" value="ECO:0007669"/>
    <property type="project" value="UniProtKB-SubCell"/>
</dbReference>